<dbReference type="Pfam" id="PF00528">
    <property type="entry name" value="BPD_transp_1"/>
    <property type="match status" value="1"/>
</dbReference>
<keyword evidence="6 7" id="KW-0472">Membrane</keyword>
<evidence type="ECO:0000259" key="8">
    <source>
        <dbReference type="PROSITE" id="PS50928"/>
    </source>
</evidence>
<comment type="caution">
    <text evidence="9">The sequence shown here is derived from an EMBL/GenBank/DDBJ whole genome shotgun (WGS) entry which is preliminary data.</text>
</comment>
<dbReference type="Proteomes" id="UP000252586">
    <property type="component" value="Unassembled WGS sequence"/>
</dbReference>
<dbReference type="PANTHER" id="PTHR30151">
    <property type="entry name" value="ALKANE SULFONATE ABC TRANSPORTER-RELATED, MEMBRANE SUBUNIT"/>
    <property type="match status" value="1"/>
</dbReference>
<dbReference type="PROSITE" id="PS50928">
    <property type="entry name" value="ABC_TM1"/>
    <property type="match status" value="1"/>
</dbReference>
<proteinExistence type="inferred from homology"/>
<keyword evidence="4 7" id="KW-0812">Transmembrane</keyword>
<dbReference type="PANTHER" id="PTHR30151:SF0">
    <property type="entry name" value="ABC TRANSPORTER PERMEASE PROTEIN MJ0413-RELATED"/>
    <property type="match status" value="1"/>
</dbReference>
<dbReference type="InterPro" id="IPR035906">
    <property type="entry name" value="MetI-like_sf"/>
</dbReference>
<reference evidence="9 10" key="1">
    <citation type="submission" date="2018-06" db="EMBL/GenBank/DDBJ databases">
        <title>Genomic Encyclopedia of Type Strains, Phase IV (KMG-IV): sequencing the most valuable type-strain genomes for metagenomic binning, comparative biology and taxonomic classification.</title>
        <authorList>
            <person name="Goeker M."/>
        </authorList>
    </citation>
    <scope>NUCLEOTIDE SEQUENCE [LARGE SCALE GENOMIC DNA]</scope>
    <source>
        <strain evidence="9 10">DSM 44599</strain>
    </source>
</reference>
<dbReference type="SUPFAM" id="SSF161098">
    <property type="entry name" value="MetI-like"/>
    <property type="match status" value="1"/>
</dbReference>
<evidence type="ECO:0000256" key="1">
    <source>
        <dbReference type="ARBA" id="ARBA00004651"/>
    </source>
</evidence>
<gene>
    <name evidence="9" type="ORF">DFR74_107126</name>
</gene>
<organism evidence="9 10">
    <name type="scientific">Nocardia puris</name>
    <dbReference type="NCBI Taxonomy" id="208602"/>
    <lineage>
        <taxon>Bacteria</taxon>
        <taxon>Bacillati</taxon>
        <taxon>Actinomycetota</taxon>
        <taxon>Actinomycetes</taxon>
        <taxon>Mycobacteriales</taxon>
        <taxon>Nocardiaceae</taxon>
        <taxon>Nocardia</taxon>
    </lineage>
</organism>
<keyword evidence="3" id="KW-1003">Cell membrane</keyword>
<feature type="domain" description="ABC transmembrane type-1" evidence="8">
    <location>
        <begin position="84"/>
        <end position="272"/>
    </location>
</feature>
<accession>A0A366DJM7</accession>
<evidence type="ECO:0000313" key="10">
    <source>
        <dbReference type="Proteomes" id="UP000252586"/>
    </source>
</evidence>
<comment type="similarity">
    <text evidence="7">Belongs to the binding-protein-dependent transport system permease family.</text>
</comment>
<evidence type="ECO:0000256" key="3">
    <source>
        <dbReference type="ARBA" id="ARBA00022475"/>
    </source>
</evidence>
<evidence type="ECO:0000256" key="4">
    <source>
        <dbReference type="ARBA" id="ARBA00022692"/>
    </source>
</evidence>
<dbReference type="RefSeq" id="WP_232331696.1">
    <property type="nucleotide sequence ID" value="NZ_QNRE01000007.1"/>
</dbReference>
<evidence type="ECO:0000256" key="6">
    <source>
        <dbReference type="ARBA" id="ARBA00023136"/>
    </source>
</evidence>
<protein>
    <submittedName>
        <fullName evidence="9">NitT/TauT family transport system permease protein/sulfonate transport system permease protein</fullName>
    </submittedName>
</protein>
<feature type="transmembrane region" description="Helical" evidence="7">
    <location>
        <begin position="251"/>
        <end position="276"/>
    </location>
</feature>
<dbReference type="STRING" id="1210090.GCA_001613185_02031"/>
<evidence type="ECO:0000256" key="7">
    <source>
        <dbReference type="RuleBase" id="RU363032"/>
    </source>
</evidence>
<dbReference type="CDD" id="cd06261">
    <property type="entry name" value="TM_PBP2"/>
    <property type="match status" value="1"/>
</dbReference>
<keyword evidence="5 7" id="KW-1133">Transmembrane helix</keyword>
<name>A0A366DJM7_9NOCA</name>
<dbReference type="GO" id="GO:0055085">
    <property type="term" value="P:transmembrane transport"/>
    <property type="evidence" value="ECO:0007669"/>
    <property type="project" value="InterPro"/>
</dbReference>
<dbReference type="InterPro" id="IPR000515">
    <property type="entry name" value="MetI-like"/>
</dbReference>
<sequence length="283" mass="29611">MSTETLDGPAVLVRPAVRQAVGRRLRERGIQRGAGKIVSAVAGVALVAVIWSAIRAAGVFPPVLFPGLADVGRAGLAMWRDGTLAADIGTSLTRVVRGLAVGSLAAVAVGTLTATTAFGRLVMQPVLRLFAPIPTVALVPLAILWFGLGEQSKQFVIALGVFVPVWINTHSGLSTTPADYLKVARCTGASRTATLTRIVLPEALPDIVTGLRVGVATAFVLIVVAEMTGTTSGLGYRIAQAQLFSQVDRMLFCLAVLGLVGVLCDQIVATVAAPWIRWAQVQR</sequence>
<feature type="transmembrane region" description="Helical" evidence="7">
    <location>
        <begin position="213"/>
        <end position="239"/>
    </location>
</feature>
<dbReference type="AlphaFoldDB" id="A0A366DJM7"/>
<feature type="transmembrane region" description="Helical" evidence="7">
    <location>
        <begin position="33"/>
        <end position="54"/>
    </location>
</feature>
<feature type="transmembrane region" description="Helical" evidence="7">
    <location>
        <begin position="99"/>
        <end position="123"/>
    </location>
</feature>
<dbReference type="GO" id="GO:0005886">
    <property type="term" value="C:plasma membrane"/>
    <property type="evidence" value="ECO:0007669"/>
    <property type="project" value="UniProtKB-SubCell"/>
</dbReference>
<evidence type="ECO:0000256" key="2">
    <source>
        <dbReference type="ARBA" id="ARBA00022448"/>
    </source>
</evidence>
<keyword evidence="2 7" id="KW-0813">Transport</keyword>
<evidence type="ECO:0000256" key="5">
    <source>
        <dbReference type="ARBA" id="ARBA00022989"/>
    </source>
</evidence>
<keyword evidence="10" id="KW-1185">Reference proteome</keyword>
<comment type="subcellular location">
    <subcellularLocation>
        <location evidence="1 7">Cell membrane</location>
        <topology evidence="1 7">Multi-pass membrane protein</topology>
    </subcellularLocation>
</comment>
<dbReference type="EMBL" id="QNRE01000007">
    <property type="protein sequence ID" value="RBO89448.1"/>
    <property type="molecule type" value="Genomic_DNA"/>
</dbReference>
<dbReference type="Gene3D" id="1.10.3720.10">
    <property type="entry name" value="MetI-like"/>
    <property type="match status" value="1"/>
</dbReference>
<evidence type="ECO:0000313" key="9">
    <source>
        <dbReference type="EMBL" id="RBO89448.1"/>
    </source>
</evidence>
<feature type="transmembrane region" description="Helical" evidence="7">
    <location>
        <begin position="129"/>
        <end position="148"/>
    </location>
</feature>